<gene>
    <name evidence="2" type="ORF">H8698_11540</name>
</gene>
<keyword evidence="3" id="KW-1185">Reference proteome</keyword>
<evidence type="ECO:0000313" key="2">
    <source>
        <dbReference type="EMBL" id="MBC8541611.1"/>
    </source>
</evidence>
<organism evidence="2 3">
    <name type="scientific">Congzhengia minquanensis</name>
    <dbReference type="NCBI Taxonomy" id="2763657"/>
    <lineage>
        <taxon>Bacteria</taxon>
        <taxon>Bacillati</taxon>
        <taxon>Bacillota</taxon>
        <taxon>Clostridia</taxon>
        <taxon>Eubacteriales</taxon>
        <taxon>Oscillospiraceae</taxon>
        <taxon>Congzhengia</taxon>
    </lineage>
</organism>
<evidence type="ECO:0000256" key="1">
    <source>
        <dbReference type="SAM" id="Phobius"/>
    </source>
</evidence>
<dbReference type="RefSeq" id="WP_177678271.1">
    <property type="nucleotide sequence ID" value="NZ_JACRSU010000004.1"/>
</dbReference>
<dbReference type="AlphaFoldDB" id="A0A926I066"/>
<dbReference type="Proteomes" id="UP000611762">
    <property type="component" value="Unassembled WGS sequence"/>
</dbReference>
<protein>
    <submittedName>
        <fullName evidence="2">Uncharacterized protein</fullName>
    </submittedName>
</protein>
<keyword evidence="1" id="KW-0812">Transmembrane</keyword>
<comment type="caution">
    <text evidence="2">The sequence shown here is derived from an EMBL/GenBank/DDBJ whole genome shotgun (WGS) entry which is preliminary data.</text>
</comment>
<sequence>MEEKNKIVTEDTEKVEYEDVKRLSLGGFIGIGFAFGVAAGFSAGNLLFGNFLRGMIICVVAGLLGGLIIGLINKNKRKPE</sequence>
<reference evidence="2" key="1">
    <citation type="submission" date="2020-08" db="EMBL/GenBank/DDBJ databases">
        <title>Genome public.</title>
        <authorList>
            <person name="Liu C."/>
            <person name="Sun Q."/>
        </authorList>
    </citation>
    <scope>NUCLEOTIDE SEQUENCE</scope>
    <source>
        <strain evidence="2">H8</strain>
    </source>
</reference>
<feature type="transmembrane region" description="Helical" evidence="1">
    <location>
        <begin position="23"/>
        <end position="48"/>
    </location>
</feature>
<feature type="transmembrane region" description="Helical" evidence="1">
    <location>
        <begin position="54"/>
        <end position="72"/>
    </location>
</feature>
<keyword evidence="1" id="KW-0472">Membrane</keyword>
<evidence type="ECO:0000313" key="3">
    <source>
        <dbReference type="Proteomes" id="UP000611762"/>
    </source>
</evidence>
<proteinExistence type="predicted"/>
<name>A0A926I066_9FIRM</name>
<accession>A0A926I066</accession>
<dbReference type="EMBL" id="JACRSU010000004">
    <property type="protein sequence ID" value="MBC8541611.1"/>
    <property type="molecule type" value="Genomic_DNA"/>
</dbReference>
<keyword evidence="1" id="KW-1133">Transmembrane helix</keyword>